<dbReference type="PROSITE" id="PS00099">
    <property type="entry name" value="THIOLASE_3"/>
    <property type="match status" value="1"/>
</dbReference>
<dbReference type="PANTHER" id="PTHR18919:SF164">
    <property type="entry name" value="ACETYL-COA ACETYLTRANSFERASE"/>
    <property type="match status" value="1"/>
</dbReference>
<dbReference type="CDD" id="cd00751">
    <property type="entry name" value="thiolase"/>
    <property type="match status" value="1"/>
</dbReference>
<dbReference type="InterPro" id="IPR020615">
    <property type="entry name" value="Thiolase_acyl_enz_int_AS"/>
</dbReference>
<reference evidence="7 8" key="1">
    <citation type="submission" date="2024-04" db="EMBL/GenBank/DDBJ databases">
        <title>Draft genome sequence of Pseudoxanthomonas putridarboris WD12.</title>
        <authorList>
            <person name="Oh J."/>
        </authorList>
    </citation>
    <scope>NUCLEOTIDE SEQUENCE [LARGE SCALE GENOMIC DNA]</scope>
    <source>
        <strain evidence="7 8">WD12</strain>
    </source>
</reference>
<dbReference type="NCBIfam" id="TIGR01930">
    <property type="entry name" value="AcCoA-C-Actrans"/>
    <property type="match status" value="1"/>
</dbReference>
<evidence type="ECO:0000256" key="3">
    <source>
        <dbReference type="ARBA" id="ARBA00023315"/>
    </source>
</evidence>
<evidence type="ECO:0000259" key="5">
    <source>
        <dbReference type="Pfam" id="PF00108"/>
    </source>
</evidence>
<organism evidence="7 8">
    <name type="scientific">Pseudoxanthomonas putridarboris</name>
    <dbReference type="NCBI Taxonomy" id="752605"/>
    <lineage>
        <taxon>Bacteria</taxon>
        <taxon>Pseudomonadati</taxon>
        <taxon>Pseudomonadota</taxon>
        <taxon>Gammaproteobacteria</taxon>
        <taxon>Lysobacterales</taxon>
        <taxon>Lysobacteraceae</taxon>
        <taxon>Pseudoxanthomonas</taxon>
    </lineage>
</organism>
<dbReference type="PROSITE" id="PS00098">
    <property type="entry name" value="THIOLASE_1"/>
    <property type="match status" value="1"/>
</dbReference>
<feature type="domain" description="Thiolase C-terminal" evidence="6">
    <location>
        <begin position="268"/>
        <end position="389"/>
    </location>
</feature>
<sequence>MSNIVIAAAKRTAIGSFLGQFNGVPTPTLGAAAIAAALEQSGVPAADVSEVIMGCVLPANLGQAPARQASRAAGIPDAAGCTTINKVCGSGMKAIMLGHDLIKAGSASIVVAGGMESMSNAPHLIPNSRTGNRYGNFQAVDHMAWDGLTNPYDGQAMGVFGEATAAKFGFTREDQDAFAIESVTRAQAAQASGAFDGEIVPVKVATRKGEVEVTTDEQPGKSDIAKIPTLRPAFKKDGTVTAASSSSISDGAAATVLLSADEAARRGLQPLAKIVGHATFSQQPEWFTTAPVSAIEKLLKQVGWKVEDVDLFEINEAFAVVAMTPIKELGIPHAKVNVNGGACALGHPIGASGARLVVTLINALRKRGGKRGIASLCIGGGEATAIAIELA</sequence>
<dbReference type="InterPro" id="IPR020610">
    <property type="entry name" value="Thiolase_AS"/>
</dbReference>
<gene>
    <name evidence="7" type="ORF">AAD027_10010</name>
</gene>
<evidence type="ECO:0000313" key="7">
    <source>
        <dbReference type="EMBL" id="MEL1264698.1"/>
    </source>
</evidence>
<comment type="similarity">
    <text evidence="1 4">Belongs to the thiolase-like superfamily. Thiolase family.</text>
</comment>
<dbReference type="InterPro" id="IPR020617">
    <property type="entry name" value="Thiolase_C"/>
</dbReference>
<dbReference type="EC" id="2.3.1.-" evidence="7"/>
<dbReference type="Pfam" id="PF00108">
    <property type="entry name" value="Thiolase_N"/>
    <property type="match status" value="1"/>
</dbReference>
<dbReference type="InterPro" id="IPR020616">
    <property type="entry name" value="Thiolase_N"/>
</dbReference>
<keyword evidence="3 4" id="KW-0012">Acyltransferase</keyword>
<dbReference type="InterPro" id="IPR016039">
    <property type="entry name" value="Thiolase-like"/>
</dbReference>
<dbReference type="Proteomes" id="UP001459204">
    <property type="component" value="Unassembled WGS sequence"/>
</dbReference>
<dbReference type="EMBL" id="JBBWWT010000004">
    <property type="protein sequence ID" value="MEL1264698.1"/>
    <property type="molecule type" value="Genomic_DNA"/>
</dbReference>
<dbReference type="SUPFAM" id="SSF53901">
    <property type="entry name" value="Thiolase-like"/>
    <property type="match status" value="2"/>
</dbReference>
<evidence type="ECO:0000259" key="6">
    <source>
        <dbReference type="Pfam" id="PF02803"/>
    </source>
</evidence>
<evidence type="ECO:0000256" key="4">
    <source>
        <dbReference type="RuleBase" id="RU003557"/>
    </source>
</evidence>
<dbReference type="PIRSF" id="PIRSF000429">
    <property type="entry name" value="Ac-CoA_Ac_transf"/>
    <property type="match status" value="1"/>
</dbReference>
<protein>
    <submittedName>
        <fullName evidence="7">Thiolase family protein</fullName>
        <ecNumber evidence="7">2.3.1.-</ecNumber>
    </submittedName>
</protein>
<evidence type="ECO:0000313" key="8">
    <source>
        <dbReference type="Proteomes" id="UP001459204"/>
    </source>
</evidence>
<keyword evidence="2 4" id="KW-0808">Transferase</keyword>
<proteinExistence type="inferred from homology"/>
<dbReference type="Gene3D" id="3.40.47.10">
    <property type="match status" value="2"/>
</dbReference>
<feature type="domain" description="Thiolase N-terminal" evidence="5">
    <location>
        <begin position="4"/>
        <end position="260"/>
    </location>
</feature>
<dbReference type="RefSeq" id="WP_341725890.1">
    <property type="nucleotide sequence ID" value="NZ_JBBWWT010000004.1"/>
</dbReference>
<dbReference type="PANTHER" id="PTHR18919">
    <property type="entry name" value="ACETYL-COA C-ACYLTRANSFERASE"/>
    <property type="match status" value="1"/>
</dbReference>
<dbReference type="Pfam" id="PF02803">
    <property type="entry name" value="Thiolase_C"/>
    <property type="match status" value="1"/>
</dbReference>
<evidence type="ECO:0000256" key="2">
    <source>
        <dbReference type="ARBA" id="ARBA00022679"/>
    </source>
</evidence>
<evidence type="ECO:0000256" key="1">
    <source>
        <dbReference type="ARBA" id="ARBA00010982"/>
    </source>
</evidence>
<comment type="caution">
    <text evidence="7">The sequence shown here is derived from an EMBL/GenBank/DDBJ whole genome shotgun (WGS) entry which is preliminary data.</text>
</comment>
<accession>A0ABU9J0E8</accession>
<dbReference type="GO" id="GO:0016746">
    <property type="term" value="F:acyltransferase activity"/>
    <property type="evidence" value="ECO:0007669"/>
    <property type="project" value="UniProtKB-KW"/>
</dbReference>
<keyword evidence="8" id="KW-1185">Reference proteome</keyword>
<name>A0ABU9J0E8_9GAMM</name>
<dbReference type="InterPro" id="IPR002155">
    <property type="entry name" value="Thiolase"/>
</dbReference>